<accession>A0A218ZGL7</accession>
<dbReference type="AlphaFoldDB" id="A0A218ZGL7"/>
<proteinExistence type="predicted"/>
<comment type="caution">
    <text evidence="1">The sequence shown here is derived from an EMBL/GenBank/DDBJ whole genome shotgun (WGS) entry which is preliminary data.</text>
</comment>
<evidence type="ECO:0000313" key="1">
    <source>
        <dbReference type="EMBL" id="OWP07199.1"/>
    </source>
</evidence>
<protein>
    <submittedName>
        <fullName evidence="1">Uncharacterized protein</fullName>
    </submittedName>
</protein>
<name>A0A218ZGL7_9HELO</name>
<dbReference type="Proteomes" id="UP000242519">
    <property type="component" value="Unassembled WGS sequence"/>
</dbReference>
<gene>
    <name evidence="1" type="ORF">B2J93_1972</name>
</gene>
<keyword evidence="2" id="KW-1185">Reference proteome</keyword>
<sequence>MPRTSRASPSSRFEEEIGLNSTLAIQPFKEWLLNDRLDKKFRRADELARLERKCEAFAEIQVGIVRDLIGAGHLTINAEWTAREHMTTKKKMPWPLNPAMNSLEALSRILG</sequence>
<evidence type="ECO:0000313" key="2">
    <source>
        <dbReference type="Proteomes" id="UP000242519"/>
    </source>
</evidence>
<organism evidence="1 2">
    <name type="scientific">Diplocarpon coronariae</name>
    <dbReference type="NCBI Taxonomy" id="2795749"/>
    <lineage>
        <taxon>Eukaryota</taxon>
        <taxon>Fungi</taxon>
        <taxon>Dikarya</taxon>
        <taxon>Ascomycota</taxon>
        <taxon>Pezizomycotina</taxon>
        <taxon>Leotiomycetes</taxon>
        <taxon>Helotiales</taxon>
        <taxon>Drepanopezizaceae</taxon>
        <taxon>Diplocarpon</taxon>
    </lineage>
</organism>
<reference evidence="1 2" key="1">
    <citation type="submission" date="2017-04" db="EMBL/GenBank/DDBJ databases">
        <title>Draft genome sequence of Marssonina coronaria NL1: causal agent of apple blotch.</title>
        <authorList>
            <person name="Cheng Q."/>
        </authorList>
    </citation>
    <scope>NUCLEOTIDE SEQUENCE [LARGE SCALE GENOMIC DNA]</scope>
    <source>
        <strain evidence="1 2">NL1</strain>
    </source>
</reference>
<dbReference type="InParanoid" id="A0A218ZGL7"/>
<dbReference type="EMBL" id="MZNU01000019">
    <property type="protein sequence ID" value="OWP07199.1"/>
    <property type="molecule type" value="Genomic_DNA"/>
</dbReference>